<evidence type="ECO:0000256" key="2">
    <source>
        <dbReference type="ARBA" id="ARBA00006683"/>
    </source>
</evidence>
<feature type="transmembrane region" description="Helical" evidence="8">
    <location>
        <begin position="175"/>
        <end position="197"/>
    </location>
</feature>
<dbReference type="Pfam" id="PF02706">
    <property type="entry name" value="Wzz"/>
    <property type="match status" value="1"/>
</dbReference>
<evidence type="ECO:0000256" key="8">
    <source>
        <dbReference type="SAM" id="Phobius"/>
    </source>
</evidence>
<dbReference type="EMBL" id="JABFOR010000002">
    <property type="protein sequence ID" value="NOJ69325.1"/>
    <property type="molecule type" value="Genomic_DNA"/>
</dbReference>
<dbReference type="GO" id="GO:0005886">
    <property type="term" value="C:plasma membrane"/>
    <property type="evidence" value="ECO:0007669"/>
    <property type="project" value="UniProtKB-SubCell"/>
</dbReference>
<dbReference type="InterPro" id="IPR050445">
    <property type="entry name" value="Bact_polysacc_biosynth/exp"/>
</dbReference>
<name>A0AAP7DGZ2_PAEAL</name>
<sequence length="256" mass="28773">MELDIKHILRTLWKRKIFIMAVTLIAVLASAYYSYTILVPQYEASTKLIVNKTRIVEGESNLNINDLNANIQLIQTYKELIRTDWITQDVLKLHPEFKLTPHELLTKIKVSSMNNTQVMTISVTDPSYSQAADLVNAITNIFVKKIPNLYQIDNVTLLTAADRNLHPAPVEPNRLLNLIIAGMAALVVSIGGAFVLQHFDDRILEEEDVEIAVGAHVLAIIPYIRRQDVRRRSSKASSKNEVSPSKGGEVYAATQR</sequence>
<dbReference type="GO" id="GO:0004713">
    <property type="term" value="F:protein tyrosine kinase activity"/>
    <property type="evidence" value="ECO:0007669"/>
    <property type="project" value="TreeGrafter"/>
</dbReference>
<evidence type="ECO:0000313" key="10">
    <source>
        <dbReference type="EMBL" id="NOJ69325.1"/>
    </source>
</evidence>
<feature type="region of interest" description="Disordered" evidence="7">
    <location>
        <begin position="232"/>
        <end position="256"/>
    </location>
</feature>
<dbReference type="PANTHER" id="PTHR32309">
    <property type="entry name" value="TYROSINE-PROTEIN KINASE"/>
    <property type="match status" value="1"/>
</dbReference>
<dbReference type="PANTHER" id="PTHR32309:SF13">
    <property type="entry name" value="FERRIC ENTEROBACTIN TRANSPORT PROTEIN FEPE"/>
    <property type="match status" value="1"/>
</dbReference>
<feature type="transmembrane region" description="Helical" evidence="8">
    <location>
        <begin position="17"/>
        <end position="38"/>
    </location>
</feature>
<evidence type="ECO:0000259" key="9">
    <source>
        <dbReference type="Pfam" id="PF02706"/>
    </source>
</evidence>
<dbReference type="AlphaFoldDB" id="A0AAP7DGZ2"/>
<comment type="caution">
    <text evidence="10">The sequence shown here is derived from an EMBL/GenBank/DDBJ whole genome shotgun (WGS) entry which is preliminary data.</text>
</comment>
<keyword evidence="6 8" id="KW-0472">Membrane</keyword>
<keyword evidence="5 8" id="KW-1133">Transmembrane helix</keyword>
<feature type="domain" description="Polysaccharide chain length determinant N-terminal" evidence="9">
    <location>
        <begin position="2"/>
        <end position="91"/>
    </location>
</feature>
<keyword evidence="3" id="KW-1003">Cell membrane</keyword>
<proteinExistence type="inferred from homology"/>
<protein>
    <submittedName>
        <fullName evidence="10">Lipopolysaccharide biosynthesis protein</fullName>
    </submittedName>
</protein>
<evidence type="ECO:0000256" key="1">
    <source>
        <dbReference type="ARBA" id="ARBA00004651"/>
    </source>
</evidence>
<reference evidence="10 11" key="1">
    <citation type="submission" date="2020-05" db="EMBL/GenBank/DDBJ databases">
        <title>Whole genome sequencing and identification of novel metabolites from Paenibacillus alvei strain JR949.</title>
        <authorList>
            <person name="Rajendhran J."/>
            <person name="Sree Pranav P."/>
            <person name="Mahalakshmi B."/>
            <person name="Karthikeyan R."/>
        </authorList>
    </citation>
    <scope>NUCLEOTIDE SEQUENCE [LARGE SCALE GENOMIC DNA]</scope>
    <source>
        <strain evidence="10 11">JR949</strain>
    </source>
</reference>
<accession>A0AAP7DGZ2</accession>
<keyword evidence="4 8" id="KW-0812">Transmembrane</keyword>
<gene>
    <name evidence="10" type="ORF">HMI46_01970</name>
</gene>
<organism evidence="10 11">
    <name type="scientific">Paenibacillus alvei</name>
    <name type="common">Bacillus alvei</name>
    <dbReference type="NCBI Taxonomy" id="44250"/>
    <lineage>
        <taxon>Bacteria</taxon>
        <taxon>Bacillati</taxon>
        <taxon>Bacillota</taxon>
        <taxon>Bacilli</taxon>
        <taxon>Bacillales</taxon>
        <taxon>Paenibacillaceae</taxon>
        <taxon>Paenibacillus</taxon>
    </lineage>
</organism>
<dbReference type="RefSeq" id="WP_163975104.1">
    <property type="nucleotide sequence ID" value="NZ_JABFOR010000002.1"/>
</dbReference>
<comment type="subcellular location">
    <subcellularLocation>
        <location evidence="1">Cell membrane</location>
        <topology evidence="1">Multi-pass membrane protein</topology>
    </subcellularLocation>
</comment>
<evidence type="ECO:0000256" key="3">
    <source>
        <dbReference type="ARBA" id="ARBA00022475"/>
    </source>
</evidence>
<evidence type="ECO:0000256" key="4">
    <source>
        <dbReference type="ARBA" id="ARBA00022692"/>
    </source>
</evidence>
<dbReference type="Proteomes" id="UP000552038">
    <property type="component" value="Unassembled WGS sequence"/>
</dbReference>
<dbReference type="InterPro" id="IPR003856">
    <property type="entry name" value="LPS_length_determ_N"/>
</dbReference>
<comment type="similarity">
    <text evidence="2">Belongs to the CpsC/CapA family.</text>
</comment>
<evidence type="ECO:0000256" key="5">
    <source>
        <dbReference type="ARBA" id="ARBA00022989"/>
    </source>
</evidence>
<evidence type="ECO:0000256" key="6">
    <source>
        <dbReference type="ARBA" id="ARBA00023136"/>
    </source>
</evidence>
<evidence type="ECO:0000256" key="7">
    <source>
        <dbReference type="SAM" id="MobiDB-lite"/>
    </source>
</evidence>
<evidence type="ECO:0000313" key="11">
    <source>
        <dbReference type="Proteomes" id="UP000552038"/>
    </source>
</evidence>